<evidence type="ECO:0000256" key="6">
    <source>
        <dbReference type="ARBA" id="ARBA00023136"/>
    </source>
</evidence>
<evidence type="ECO:0000256" key="5">
    <source>
        <dbReference type="ARBA" id="ARBA00023134"/>
    </source>
</evidence>
<dbReference type="CDD" id="cd00876">
    <property type="entry name" value="Ras"/>
    <property type="match status" value="1"/>
</dbReference>
<dbReference type="GO" id="GO:0005525">
    <property type="term" value="F:GTP binding"/>
    <property type="evidence" value="ECO:0007669"/>
    <property type="project" value="UniProtKB-KW"/>
</dbReference>
<dbReference type="SUPFAM" id="SSF52540">
    <property type="entry name" value="P-loop containing nucleoside triphosphate hydrolases"/>
    <property type="match status" value="1"/>
</dbReference>
<dbReference type="VEuPathDB" id="TriTrypDB:TcIL3000.11.6550"/>
<comment type="subcellular location">
    <subcellularLocation>
        <location evidence="1">Cell membrane</location>
    </subcellularLocation>
</comment>
<accession>G0V0Q8</accession>
<keyword evidence="5" id="KW-0342">GTP-binding</keyword>
<protein>
    <submittedName>
        <fullName evidence="7">Uncharacterized protein TCIL3000_11_6550</fullName>
    </submittedName>
</protein>
<dbReference type="SMART" id="SM00174">
    <property type="entry name" value="RHO"/>
    <property type="match status" value="1"/>
</dbReference>
<evidence type="ECO:0000256" key="2">
    <source>
        <dbReference type="ARBA" id="ARBA00022475"/>
    </source>
</evidence>
<dbReference type="GO" id="GO:0005886">
    <property type="term" value="C:plasma membrane"/>
    <property type="evidence" value="ECO:0007669"/>
    <property type="project" value="UniProtKB-SubCell"/>
</dbReference>
<dbReference type="InterPro" id="IPR020849">
    <property type="entry name" value="Small_GTPase_Ras-type"/>
</dbReference>
<dbReference type="GO" id="GO:0061118">
    <property type="term" value="P:regulation of positive chemotaxis to cAMP"/>
    <property type="evidence" value="ECO:0007669"/>
    <property type="project" value="UniProtKB-ARBA"/>
</dbReference>
<dbReference type="PROSITE" id="PS51419">
    <property type="entry name" value="RAB"/>
    <property type="match status" value="1"/>
</dbReference>
<keyword evidence="2" id="KW-1003">Cell membrane</keyword>
<dbReference type="GO" id="GO:0007165">
    <property type="term" value="P:signal transduction"/>
    <property type="evidence" value="ECO:0007669"/>
    <property type="project" value="InterPro"/>
</dbReference>
<dbReference type="AlphaFoldDB" id="G0V0Q8"/>
<dbReference type="GO" id="GO:0003924">
    <property type="term" value="F:GTPase activity"/>
    <property type="evidence" value="ECO:0007669"/>
    <property type="project" value="InterPro"/>
</dbReference>
<dbReference type="NCBIfam" id="TIGR00231">
    <property type="entry name" value="small_GTP"/>
    <property type="match status" value="1"/>
</dbReference>
<dbReference type="InterPro" id="IPR027417">
    <property type="entry name" value="P-loop_NTPase"/>
</dbReference>
<keyword evidence="4" id="KW-0378">Hydrolase</keyword>
<proteinExistence type="predicted"/>
<dbReference type="SMART" id="SM00175">
    <property type="entry name" value="RAB"/>
    <property type="match status" value="1"/>
</dbReference>
<organism evidence="7">
    <name type="scientific">Trypanosoma congolense (strain IL3000)</name>
    <dbReference type="NCBI Taxonomy" id="1068625"/>
    <lineage>
        <taxon>Eukaryota</taxon>
        <taxon>Discoba</taxon>
        <taxon>Euglenozoa</taxon>
        <taxon>Kinetoplastea</taxon>
        <taxon>Metakinetoplastina</taxon>
        <taxon>Trypanosomatida</taxon>
        <taxon>Trypanosomatidae</taxon>
        <taxon>Trypanosoma</taxon>
        <taxon>Nannomonas</taxon>
    </lineage>
</organism>
<evidence type="ECO:0000256" key="3">
    <source>
        <dbReference type="ARBA" id="ARBA00022741"/>
    </source>
</evidence>
<dbReference type="InterPro" id="IPR005225">
    <property type="entry name" value="Small_GTP-bd"/>
</dbReference>
<dbReference type="Gene3D" id="3.40.50.300">
    <property type="entry name" value="P-loop containing nucleotide triphosphate hydrolases"/>
    <property type="match status" value="1"/>
</dbReference>
<keyword evidence="6" id="KW-0472">Membrane</keyword>
<gene>
    <name evidence="7" type="ORF">TCIL3000_11_6550</name>
</gene>
<dbReference type="FunFam" id="3.40.50.300:FF:001763">
    <property type="entry name" value="Ras family gtpase"/>
    <property type="match status" value="1"/>
</dbReference>
<sequence length="225" mass="24872">MRDIRLVVVGDSGVGKSCLIIQYIQSRFVVRYEATIEDVYRKTVEVDGQLTLLTIADTSSQDIYSALRYQYIEDCHGVVLVFSITDADSFSHLKTTYAQICRVIGARSIPCVLVGNKVDEEAHRAVSSEAAGQFADQLMCPLLEVTAKDHLMSRSVFEMLVRSIRGGESFIGAMSPRGKTVSTILPDVTEESPQVEVPSTVVRNDHAKIPSKPKTKKNKEMCVVL</sequence>
<dbReference type="PROSITE" id="PS51421">
    <property type="entry name" value="RAS"/>
    <property type="match status" value="1"/>
</dbReference>
<evidence type="ECO:0000256" key="4">
    <source>
        <dbReference type="ARBA" id="ARBA00022801"/>
    </source>
</evidence>
<reference evidence="7" key="1">
    <citation type="journal article" date="2012" name="Proc. Natl. Acad. Sci. U.S.A.">
        <title>Antigenic diversity is generated by distinct evolutionary mechanisms in African trypanosome species.</title>
        <authorList>
            <person name="Jackson A.P."/>
            <person name="Berry A."/>
            <person name="Aslett M."/>
            <person name="Allison H.C."/>
            <person name="Burton P."/>
            <person name="Vavrova-Anderson J."/>
            <person name="Brown R."/>
            <person name="Browne H."/>
            <person name="Corton N."/>
            <person name="Hauser H."/>
            <person name="Gamble J."/>
            <person name="Gilderthorp R."/>
            <person name="Marcello L."/>
            <person name="McQuillan J."/>
            <person name="Otto T.D."/>
            <person name="Quail M.A."/>
            <person name="Sanders M.J."/>
            <person name="van Tonder A."/>
            <person name="Ginger M.L."/>
            <person name="Field M.C."/>
            <person name="Barry J.D."/>
            <person name="Hertz-Fowler C."/>
            <person name="Berriman M."/>
        </authorList>
    </citation>
    <scope>NUCLEOTIDE SEQUENCE</scope>
    <source>
        <strain evidence="7">IL3000</strain>
    </source>
</reference>
<dbReference type="PANTHER" id="PTHR24070">
    <property type="entry name" value="RAS, DI-RAS, AND RHEB FAMILY MEMBERS OF SMALL GTPASE SUPERFAMILY"/>
    <property type="match status" value="1"/>
</dbReference>
<name>G0V0Q8_TRYCI</name>
<evidence type="ECO:0000256" key="1">
    <source>
        <dbReference type="ARBA" id="ARBA00004236"/>
    </source>
</evidence>
<dbReference type="SMART" id="SM00173">
    <property type="entry name" value="RAS"/>
    <property type="match status" value="1"/>
</dbReference>
<dbReference type="InterPro" id="IPR001806">
    <property type="entry name" value="Small_GTPase"/>
</dbReference>
<dbReference type="Pfam" id="PF00071">
    <property type="entry name" value="Ras"/>
    <property type="match status" value="1"/>
</dbReference>
<evidence type="ECO:0000313" key="7">
    <source>
        <dbReference type="EMBL" id="CCC95229.1"/>
    </source>
</evidence>
<dbReference type="EMBL" id="HE575324">
    <property type="protein sequence ID" value="CCC95229.1"/>
    <property type="molecule type" value="Genomic_DNA"/>
</dbReference>
<keyword evidence="3" id="KW-0547">Nucleotide-binding</keyword>
<dbReference type="PRINTS" id="PR00449">
    <property type="entry name" value="RASTRNSFRMNG"/>
</dbReference>